<keyword evidence="5" id="KW-1185">Reference proteome</keyword>
<dbReference type="OrthoDB" id="3727682at2"/>
<protein>
    <submittedName>
        <fullName evidence="4">NADP-dependent oxidoreductase</fullName>
    </submittedName>
</protein>
<reference evidence="4 5" key="1">
    <citation type="submission" date="2019-07" db="EMBL/GenBank/DDBJ databases">
        <title>Cryptosporangium phraense sp. nov., isolated from plant litter.</title>
        <authorList>
            <person name="Suriyachadkun C."/>
        </authorList>
    </citation>
    <scope>NUCLEOTIDE SEQUENCE [LARGE SCALE GENOMIC DNA]</scope>
    <source>
        <strain evidence="4 5">A-T 5661</strain>
    </source>
</reference>
<dbReference type="Proteomes" id="UP000317982">
    <property type="component" value="Unassembled WGS sequence"/>
</dbReference>
<dbReference type="GO" id="GO:0016651">
    <property type="term" value="F:oxidoreductase activity, acting on NAD(P)H"/>
    <property type="evidence" value="ECO:0007669"/>
    <property type="project" value="TreeGrafter"/>
</dbReference>
<dbReference type="InterPro" id="IPR036291">
    <property type="entry name" value="NAD(P)-bd_dom_sf"/>
</dbReference>
<dbReference type="SUPFAM" id="SSF50129">
    <property type="entry name" value="GroES-like"/>
    <property type="match status" value="1"/>
</dbReference>
<dbReference type="InterPro" id="IPR020843">
    <property type="entry name" value="ER"/>
</dbReference>
<evidence type="ECO:0000256" key="1">
    <source>
        <dbReference type="ARBA" id="ARBA00022857"/>
    </source>
</evidence>
<gene>
    <name evidence="4" type="ORF">FL583_25860</name>
</gene>
<dbReference type="EMBL" id="VIRS01000020">
    <property type="protein sequence ID" value="TQS42021.1"/>
    <property type="molecule type" value="Genomic_DNA"/>
</dbReference>
<dbReference type="InterPro" id="IPR011032">
    <property type="entry name" value="GroES-like_sf"/>
</dbReference>
<dbReference type="SUPFAM" id="SSF51735">
    <property type="entry name" value="NAD(P)-binding Rossmann-fold domains"/>
    <property type="match status" value="1"/>
</dbReference>
<dbReference type="Gene3D" id="3.40.50.720">
    <property type="entry name" value="NAD(P)-binding Rossmann-like Domain"/>
    <property type="match status" value="1"/>
</dbReference>
<evidence type="ECO:0000313" key="5">
    <source>
        <dbReference type="Proteomes" id="UP000317982"/>
    </source>
</evidence>
<dbReference type="GO" id="GO:0070402">
    <property type="term" value="F:NADPH binding"/>
    <property type="evidence" value="ECO:0007669"/>
    <property type="project" value="TreeGrafter"/>
</dbReference>
<organism evidence="4 5">
    <name type="scientific">Cryptosporangium phraense</name>
    <dbReference type="NCBI Taxonomy" id="2593070"/>
    <lineage>
        <taxon>Bacteria</taxon>
        <taxon>Bacillati</taxon>
        <taxon>Actinomycetota</taxon>
        <taxon>Actinomycetes</taxon>
        <taxon>Cryptosporangiales</taxon>
        <taxon>Cryptosporangiaceae</taxon>
        <taxon>Cryptosporangium</taxon>
    </lineage>
</organism>
<feature type="domain" description="Enoyl reductase (ER)" evidence="3">
    <location>
        <begin position="17"/>
        <end position="309"/>
    </location>
</feature>
<dbReference type="CDD" id="cd05289">
    <property type="entry name" value="MDR_like_2"/>
    <property type="match status" value="1"/>
</dbReference>
<evidence type="ECO:0000313" key="4">
    <source>
        <dbReference type="EMBL" id="TQS42021.1"/>
    </source>
</evidence>
<keyword evidence="1" id="KW-0521">NADP</keyword>
<keyword evidence="2" id="KW-0560">Oxidoreductase</keyword>
<comment type="caution">
    <text evidence="4">The sequence shown here is derived from an EMBL/GenBank/DDBJ whole genome shotgun (WGS) entry which is preliminary data.</text>
</comment>
<dbReference type="AlphaFoldDB" id="A0A545AL58"/>
<dbReference type="InParanoid" id="A0A545AL58"/>
<dbReference type="InterPro" id="IPR013154">
    <property type="entry name" value="ADH-like_N"/>
</dbReference>
<proteinExistence type="predicted"/>
<dbReference type="SMART" id="SM00829">
    <property type="entry name" value="PKS_ER"/>
    <property type="match status" value="1"/>
</dbReference>
<name>A0A545AL58_9ACTN</name>
<dbReference type="Pfam" id="PF13602">
    <property type="entry name" value="ADH_zinc_N_2"/>
    <property type="match status" value="1"/>
</dbReference>
<dbReference type="Pfam" id="PF08240">
    <property type="entry name" value="ADH_N"/>
    <property type="match status" value="1"/>
</dbReference>
<dbReference type="Gene3D" id="3.90.180.10">
    <property type="entry name" value="Medium-chain alcohol dehydrogenases, catalytic domain"/>
    <property type="match status" value="1"/>
</dbReference>
<sequence>MRCIIAPMFAQVISRYGDHDVLEYTEIPTPTPGPGEIRIRVAYVALNAIEWKIRSGLLADILPQNFPVILGNEISGIVDHVGDGDHDFRVGDRVAGFVRGGGDAEYVLTTPNRVAIVPDELPLRNAVTIPQGVETARRALAELAVSAGETVLVNGAAGAVGSAAVQLLAGSGTKVVGTARPENHAYLRRLGATPIEYGDAMLDQLATVAPDGVDRALDCGGRGFVRRILPLVPANRILTVVDLDAPALGVPITMGPGPLELFADSFRDVLPRAAANEFATEIAAEFPLRELAEAQKMNEHGHFRGKIIVRVGAPDQ</sequence>
<evidence type="ECO:0000259" key="3">
    <source>
        <dbReference type="SMART" id="SM00829"/>
    </source>
</evidence>
<evidence type="ECO:0000256" key="2">
    <source>
        <dbReference type="ARBA" id="ARBA00023002"/>
    </source>
</evidence>
<accession>A0A545AL58</accession>
<dbReference type="PANTHER" id="PTHR48106">
    <property type="entry name" value="QUINONE OXIDOREDUCTASE PIG3-RELATED"/>
    <property type="match status" value="1"/>
</dbReference>